<proteinExistence type="predicted"/>
<gene>
    <name evidence="1" type="ORF">SDC9_183731</name>
</gene>
<dbReference type="AlphaFoldDB" id="A0A645HKT3"/>
<protein>
    <submittedName>
        <fullName evidence="1">Uncharacterized protein</fullName>
    </submittedName>
</protein>
<name>A0A645HKT3_9ZZZZ</name>
<organism evidence="1">
    <name type="scientific">bioreactor metagenome</name>
    <dbReference type="NCBI Taxonomy" id="1076179"/>
    <lineage>
        <taxon>unclassified sequences</taxon>
        <taxon>metagenomes</taxon>
        <taxon>ecological metagenomes</taxon>
    </lineage>
</organism>
<comment type="caution">
    <text evidence="1">The sequence shown here is derived from an EMBL/GenBank/DDBJ whole genome shotgun (WGS) entry which is preliminary data.</text>
</comment>
<reference evidence="1" key="1">
    <citation type="submission" date="2019-08" db="EMBL/GenBank/DDBJ databases">
        <authorList>
            <person name="Kucharzyk K."/>
            <person name="Murdoch R.W."/>
            <person name="Higgins S."/>
            <person name="Loffler F."/>
        </authorList>
    </citation>
    <scope>NUCLEOTIDE SEQUENCE</scope>
</reference>
<accession>A0A645HKT3</accession>
<evidence type="ECO:0000313" key="1">
    <source>
        <dbReference type="EMBL" id="MPN36223.1"/>
    </source>
</evidence>
<dbReference type="EMBL" id="VSSQ01090231">
    <property type="protein sequence ID" value="MPN36223.1"/>
    <property type="molecule type" value="Genomic_DNA"/>
</dbReference>
<sequence length="191" mass="20668">MVTSKPALHKIKKTTYKDINLGTIPSLVGFTGLFSSYTMDPKEYDVVKGSLRPKNQAKDAYILSSLTQSDVSAATCKENGQKYEITLTIKGGAISQTSNGSIGKYQNDFENISETIASSAKDGITADSFTGNVNSASAYIIADKTTKQITAMKFSSEVTYIAKNPRVDGTLYTTQVKYTAVTTSEFSNIVY</sequence>